<dbReference type="OrthoDB" id="8443386at2"/>
<dbReference type="PIRSF" id="PIRSF017082">
    <property type="entry name" value="YflP"/>
    <property type="match status" value="1"/>
</dbReference>
<dbReference type="InterPro" id="IPR042100">
    <property type="entry name" value="Bug_dom1"/>
</dbReference>
<gene>
    <name evidence="3" type="ORF">SAMN05444123_103145</name>
</gene>
<dbReference type="RefSeq" id="WP_092682672.1">
    <property type="nucleotide sequence ID" value="NZ_FODT01000003.1"/>
</dbReference>
<keyword evidence="2" id="KW-0732">Signal</keyword>
<evidence type="ECO:0000256" key="2">
    <source>
        <dbReference type="SAM" id="SignalP"/>
    </source>
</evidence>
<dbReference type="AlphaFoldDB" id="A0A1H8QCA8"/>
<keyword evidence="3" id="KW-0675">Receptor</keyword>
<dbReference type="Gene3D" id="3.40.190.150">
    <property type="entry name" value="Bordetella uptake gene, domain 1"/>
    <property type="match status" value="1"/>
</dbReference>
<sequence length="328" mass="34202">MKWFARLLRLGGFACAAGALLSTPALAADYPTRTITMIVPFAAGGPTDVIARIVTQHMSATLGQAIVIENVVGAGGTTATTRAARATPDGYTLITGHMGTHAAAVPLYPKLAYHPEKDFEPVSLLAGTPILILARSDFPPKDLSEFISYVKANSEKLNQAHAGVGSVSHVSCQLLNSVLAIKPTGVPFNGTGPAMNALVGKQVDFMCDQIVNAVPQIKGGTIKGYAIATPARNPSLPEVLTTTEGGLPAFKAQAWNAIFAPKGTPAPIVATLNAAVTKALDDESVRKRLLDLGSVIPEPAERTPEALGKLVESEIAKWTPVLRDAAAN</sequence>
<dbReference type="EMBL" id="FODT01000003">
    <property type="protein sequence ID" value="SEO51567.1"/>
    <property type="molecule type" value="Genomic_DNA"/>
</dbReference>
<reference evidence="4" key="1">
    <citation type="submission" date="2016-10" db="EMBL/GenBank/DDBJ databases">
        <authorList>
            <person name="Varghese N."/>
            <person name="Submissions S."/>
        </authorList>
    </citation>
    <scope>NUCLEOTIDE SEQUENCE [LARGE SCALE GENOMIC DNA]</scope>
    <source>
        <strain evidence="4">DSM 123</strain>
    </source>
</reference>
<accession>A0A1H8QCA8</accession>
<organism evidence="3 4">
    <name type="scientific">Rhodopseudomonas pseudopalustris</name>
    <dbReference type="NCBI Taxonomy" id="1513892"/>
    <lineage>
        <taxon>Bacteria</taxon>
        <taxon>Pseudomonadati</taxon>
        <taxon>Pseudomonadota</taxon>
        <taxon>Alphaproteobacteria</taxon>
        <taxon>Hyphomicrobiales</taxon>
        <taxon>Nitrobacteraceae</taxon>
        <taxon>Rhodopseudomonas</taxon>
    </lineage>
</organism>
<dbReference type="InterPro" id="IPR005064">
    <property type="entry name" value="BUG"/>
</dbReference>
<dbReference type="Gene3D" id="3.40.190.10">
    <property type="entry name" value="Periplasmic binding protein-like II"/>
    <property type="match status" value="1"/>
</dbReference>
<proteinExistence type="inferred from homology"/>
<name>A0A1H8QCA8_9BRAD</name>
<dbReference type="PANTHER" id="PTHR42928:SF5">
    <property type="entry name" value="BLR1237 PROTEIN"/>
    <property type="match status" value="1"/>
</dbReference>
<dbReference type="Proteomes" id="UP000199615">
    <property type="component" value="Unassembled WGS sequence"/>
</dbReference>
<protein>
    <submittedName>
        <fullName evidence="3">Tripartite-type tricarboxylate transporter, receptor component TctC</fullName>
    </submittedName>
</protein>
<keyword evidence="4" id="KW-1185">Reference proteome</keyword>
<comment type="similarity">
    <text evidence="1">Belongs to the UPF0065 (bug) family.</text>
</comment>
<evidence type="ECO:0000313" key="4">
    <source>
        <dbReference type="Proteomes" id="UP000199615"/>
    </source>
</evidence>
<evidence type="ECO:0000256" key="1">
    <source>
        <dbReference type="ARBA" id="ARBA00006987"/>
    </source>
</evidence>
<dbReference type="SUPFAM" id="SSF53850">
    <property type="entry name" value="Periplasmic binding protein-like II"/>
    <property type="match status" value="1"/>
</dbReference>
<feature type="signal peptide" evidence="2">
    <location>
        <begin position="1"/>
        <end position="27"/>
    </location>
</feature>
<dbReference type="Pfam" id="PF03401">
    <property type="entry name" value="TctC"/>
    <property type="match status" value="1"/>
</dbReference>
<evidence type="ECO:0000313" key="3">
    <source>
        <dbReference type="EMBL" id="SEO51567.1"/>
    </source>
</evidence>
<feature type="chain" id="PRO_5011548390" evidence="2">
    <location>
        <begin position="28"/>
        <end position="328"/>
    </location>
</feature>
<dbReference type="PANTHER" id="PTHR42928">
    <property type="entry name" value="TRICARBOXYLATE-BINDING PROTEIN"/>
    <property type="match status" value="1"/>
</dbReference>